<evidence type="ECO:0000313" key="1">
    <source>
        <dbReference type="EMBL" id="TNN47815.1"/>
    </source>
</evidence>
<protein>
    <submittedName>
        <fullName evidence="1">Uncharacterized protein</fullName>
    </submittedName>
</protein>
<proteinExistence type="predicted"/>
<organism evidence="1 2">
    <name type="scientific">Liparis tanakae</name>
    <name type="common">Tanaka's snailfish</name>
    <dbReference type="NCBI Taxonomy" id="230148"/>
    <lineage>
        <taxon>Eukaryota</taxon>
        <taxon>Metazoa</taxon>
        <taxon>Chordata</taxon>
        <taxon>Craniata</taxon>
        <taxon>Vertebrata</taxon>
        <taxon>Euteleostomi</taxon>
        <taxon>Actinopterygii</taxon>
        <taxon>Neopterygii</taxon>
        <taxon>Teleostei</taxon>
        <taxon>Neoteleostei</taxon>
        <taxon>Acanthomorphata</taxon>
        <taxon>Eupercaria</taxon>
        <taxon>Perciformes</taxon>
        <taxon>Cottioidei</taxon>
        <taxon>Cottales</taxon>
        <taxon>Liparidae</taxon>
        <taxon>Liparis</taxon>
    </lineage>
</organism>
<comment type="caution">
    <text evidence="1">The sequence shown here is derived from an EMBL/GenBank/DDBJ whole genome shotgun (WGS) entry which is preliminary data.</text>
</comment>
<sequence length="66" mass="7519">MLADLRPAATDMTATVFNISKSRKKRKLGNRNLMSEPFCEAPKHIINHQLTLMAVEIQGRNREILV</sequence>
<evidence type="ECO:0000313" key="2">
    <source>
        <dbReference type="Proteomes" id="UP000314294"/>
    </source>
</evidence>
<keyword evidence="2" id="KW-1185">Reference proteome</keyword>
<name>A0A4Z2G429_9TELE</name>
<dbReference type="AlphaFoldDB" id="A0A4Z2G429"/>
<reference evidence="1 2" key="1">
    <citation type="submission" date="2019-03" db="EMBL/GenBank/DDBJ databases">
        <title>First draft genome of Liparis tanakae, snailfish: a comprehensive survey of snailfish specific genes.</title>
        <authorList>
            <person name="Kim W."/>
            <person name="Song I."/>
            <person name="Jeong J.-H."/>
            <person name="Kim D."/>
            <person name="Kim S."/>
            <person name="Ryu S."/>
            <person name="Song J.Y."/>
            <person name="Lee S.K."/>
        </authorList>
    </citation>
    <scope>NUCLEOTIDE SEQUENCE [LARGE SCALE GENOMIC DNA]</scope>
    <source>
        <tissue evidence="1">Muscle</tissue>
    </source>
</reference>
<gene>
    <name evidence="1" type="ORF">EYF80_041958</name>
</gene>
<dbReference type="Proteomes" id="UP000314294">
    <property type="component" value="Unassembled WGS sequence"/>
</dbReference>
<accession>A0A4Z2G429</accession>
<dbReference type="EMBL" id="SRLO01000723">
    <property type="protein sequence ID" value="TNN47815.1"/>
    <property type="molecule type" value="Genomic_DNA"/>
</dbReference>